<gene>
    <name evidence="1" type="ORF">I4X03_014420</name>
</gene>
<protein>
    <submittedName>
        <fullName evidence="1">Uncharacterized protein</fullName>
    </submittedName>
</protein>
<sequence length="66" mass="7684">MDPVTTPLPLMWHAKVVMIRGDKMLFQGFERIGDQNDPDLRVEKQEWAVQVMADHPAELARMSHRL</sequence>
<evidence type="ECO:0000313" key="1">
    <source>
        <dbReference type="EMBL" id="MBZ2208456.1"/>
    </source>
</evidence>
<dbReference type="RefSeq" id="WP_223468938.1">
    <property type="nucleotide sequence ID" value="NZ_JAFBIL020000005.1"/>
</dbReference>
<accession>A0ABS7SR91</accession>
<dbReference type="EMBL" id="JAFBIL020000005">
    <property type="protein sequence ID" value="MBZ2208456.1"/>
    <property type="molecule type" value="Genomic_DNA"/>
</dbReference>
<organism evidence="1 2">
    <name type="scientific">Massilia soli</name>
    <dbReference type="NCBI Taxonomy" id="2792854"/>
    <lineage>
        <taxon>Bacteria</taxon>
        <taxon>Pseudomonadati</taxon>
        <taxon>Pseudomonadota</taxon>
        <taxon>Betaproteobacteria</taxon>
        <taxon>Burkholderiales</taxon>
        <taxon>Oxalobacteraceae</taxon>
        <taxon>Telluria group</taxon>
        <taxon>Massilia</taxon>
    </lineage>
</organism>
<dbReference type="Proteomes" id="UP000809349">
    <property type="component" value="Unassembled WGS sequence"/>
</dbReference>
<comment type="caution">
    <text evidence="1">The sequence shown here is derived from an EMBL/GenBank/DDBJ whole genome shotgun (WGS) entry which is preliminary data.</text>
</comment>
<proteinExistence type="predicted"/>
<evidence type="ECO:0000313" key="2">
    <source>
        <dbReference type="Proteomes" id="UP000809349"/>
    </source>
</evidence>
<reference evidence="1 2" key="1">
    <citation type="submission" date="2021-08" db="EMBL/GenBank/DDBJ databases">
        <title>Massilia sp. R798.</title>
        <authorList>
            <person name="Baek J.H."/>
            <person name="Jung H.S."/>
            <person name="Kim K.R."/>
            <person name="Jeon C.O."/>
        </authorList>
    </citation>
    <scope>NUCLEOTIDE SEQUENCE [LARGE SCALE GENOMIC DNA]</scope>
    <source>
        <strain evidence="1 2">R798</strain>
    </source>
</reference>
<keyword evidence="2" id="KW-1185">Reference proteome</keyword>
<name>A0ABS7SR91_9BURK</name>